<keyword evidence="1" id="KW-1185">Reference proteome</keyword>
<accession>A0A1I8B213</accession>
<name>A0A1I8B213_MELHA</name>
<organism evidence="1 2">
    <name type="scientific">Meloidogyne hapla</name>
    <name type="common">Root-knot nematode worm</name>
    <dbReference type="NCBI Taxonomy" id="6305"/>
    <lineage>
        <taxon>Eukaryota</taxon>
        <taxon>Metazoa</taxon>
        <taxon>Ecdysozoa</taxon>
        <taxon>Nematoda</taxon>
        <taxon>Chromadorea</taxon>
        <taxon>Rhabditida</taxon>
        <taxon>Tylenchina</taxon>
        <taxon>Tylenchomorpha</taxon>
        <taxon>Tylenchoidea</taxon>
        <taxon>Meloidogynidae</taxon>
        <taxon>Meloidogyninae</taxon>
        <taxon>Meloidogyne</taxon>
    </lineage>
</organism>
<dbReference type="Proteomes" id="UP000095281">
    <property type="component" value="Unplaced"/>
</dbReference>
<sequence length="40" mass="4581">MFNTTTGIIYAYNLKNPDSGFVLQMIAHFSWLHVHGEIDV</sequence>
<reference evidence="2" key="1">
    <citation type="submission" date="2016-11" db="UniProtKB">
        <authorList>
            <consortium name="WormBaseParasite"/>
        </authorList>
    </citation>
    <scope>IDENTIFICATION</scope>
</reference>
<evidence type="ECO:0000313" key="2">
    <source>
        <dbReference type="WBParaSite" id="MhA1_Contig1202.frz3.gene2"/>
    </source>
</evidence>
<dbReference type="WBParaSite" id="MhA1_Contig1202.frz3.gene2">
    <property type="protein sequence ID" value="MhA1_Contig1202.frz3.gene2"/>
    <property type="gene ID" value="MhA1_Contig1202.frz3.gene2"/>
</dbReference>
<evidence type="ECO:0000313" key="1">
    <source>
        <dbReference type="Proteomes" id="UP000095281"/>
    </source>
</evidence>
<dbReference type="AlphaFoldDB" id="A0A1I8B213"/>
<protein>
    <submittedName>
        <fullName evidence="2">Plastocyanin-like domain-containing protein</fullName>
    </submittedName>
</protein>
<proteinExistence type="predicted"/>